<keyword evidence="2" id="KW-0040">ANK repeat</keyword>
<evidence type="ECO:0000313" key="5">
    <source>
        <dbReference type="Proteomes" id="UP000071065"/>
    </source>
</evidence>
<dbReference type="STRING" id="570277.EZMO1_2952"/>
<dbReference type="PANTHER" id="PTHR24198">
    <property type="entry name" value="ANKYRIN REPEAT AND PROTEIN KINASE DOMAIN-CONTAINING PROTEIN"/>
    <property type="match status" value="1"/>
</dbReference>
<feature type="chain" id="PRO_5007493100" evidence="3">
    <location>
        <begin position="29"/>
        <end position="1042"/>
    </location>
</feature>
<evidence type="ECO:0000256" key="3">
    <source>
        <dbReference type="SAM" id="SignalP"/>
    </source>
</evidence>
<dbReference type="Gene3D" id="1.25.40.20">
    <property type="entry name" value="Ankyrin repeat-containing domain"/>
    <property type="match status" value="2"/>
</dbReference>
<dbReference type="EMBL" id="CP013251">
    <property type="protein sequence ID" value="AMO56991.1"/>
    <property type="molecule type" value="Genomic_DNA"/>
</dbReference>
<dbReference type="Proteomes" id="UP000071065">
    <property type="component" value="Chromosome"/>
</dbReference>
<reference evidence="4 5" key="1">
    <citation type="journal article" date="2016" name="Front. Microbiol.">
        <title>Genomic Insight into the Host-Endosymbiont Relationship of Endozoicomonas montiporae CL-33(T) with its Coral Host.</title>
        <authorList>
            <person name="Ding J.-Y."/>
            <person name="Shiu J.-H."/>
            <person name="Chen W.-M."/>
            <person name="Chiang Y.-R."/>
            <person name="Tang S.-L."/>
        </authorList>
    </citation>
    <scope>NUCLEOTIDE SEQUENCE [LARGE SCALE GENOMIC DNA]</scope>
    <source>
        <strain evidence="4 5">CL-33</strain>
    </source>
</reference>
<dbReference type="KEGG" id="emp:EZMO1_2952"/>
<dbReference type="OrthoDB" id="307920at2"/>
<name>A0A142BE15_9GAMM</name>
<dbReference type="InterPro" id="IPR036770">
    <property type="entry name" value="Ankyrin_rpt-contain_sf"/>
</dbReference>
<gene>
    <name evidence="4" type="ORF">EZMO1_2952</name>
</gene>
<dbReference type="PATRIC" id="fig|570277.3.peg.3189"/>
<sequence length="1042" mass="117163">MISWPSNRWVLGFSLILCCLAGTRIALASSTFPSVQVYELTAKKHCSVPKPDSDTARNLHNAIESIEDIKELWTNSDLRQKKLDKLKAAVKHGLPVNAAVEKQINFSAKGPIFQAKVSLLDMAVMLKQHDVVDMLLEQGANPEGCGTRVLDPSYLALSNNDFKSLNKLIEAGANVDKWIGDEALQQTILHHLASHKKSCTHELASREATESMHLLLNKGANINARDVNGETPLTLSVRNCQYNPTYSLTILLLLTHGADPFISPPTISPPKRQERHQKSAAIIGKGGNIFHKMVSSANLSRDNDLWRLLTHYVWAGGDDMMLVAGAYPDLKARLERIQNNITAPQGRLASLWNIVTFTGRLNSYLGEILSIFSDPRVIQHDPDKIHSLIACQEGQRCYTPLHKTGFTFMTPTALEWLEWLGSDFSELSSEGHSVLHYAIKSKQFKNLHLLKNYPVNPLERNHAGMTGFDLAMTATPGENSHSVFSELCHMSANQNPESTAELEICTAFFDLLNAGCTQFMAPENNTLSANSDLQQRYLSSFAMKGCQSRSHQSLSQQQKLEILNEPLETTYQRTNAQGQVWLKPDHLLRRDMDEFPELKNYLIKHYPGQAEHLKHNTDLNKKFRVMAIREGLEPLLFNRPEYKVLMGTGPQPSASMTDTFSQLNQRTDAPSLANLDLQQLQSFAQLKHYLMYDHSAETDFLQTYLVQRNDPALFMYTLTMGIKPIVTRSKCDLPDYLSNLCQTPLEAIRNIDAGAAQGKIFNALMSLAGHYDFLALSPREQLKDLFLYHDIQAGDIKTAALSLSTGANPNAFITREHYEKVKLHLQSFHKISSKEIELLAPKPGCGLLTDTLRMEINQPKADLSRLLLMYGASVDPVTPRFCELNKKTINISPLYWADKIKDKALSELLNYFDPAEVQHRAWEKKSPDEWYTHQQSATNTLSQTSEFYSLILGNDNDIQTPLCTCLGLQKIDDKHKSFANTCASEQYSQIDGDRVKTPPTACTEQLKKKTHNNPEFAPFCQQQLKRLPEFVKESICSPATFH</sequence>
<evidence type="ECO:0000256" key="1">
    <source>
        <dbReference type="ARBA" id="ARBA00022737"/>
    </source>
</evidence>
<dbReference type="InterPro" id="IPR002110">
    <property type="entry name" value="Ankyrin_rpt"/>
</dbReference>
<dbReference type="SUPFAM" id="SSF48403">
    <property type="entry name" value="Ankyrin repeat"/>
    <property type="match status" value="1"/>
</dbReference>
<dbReference type="AlphaFoldDB" id="A0A142BE15"/>
<keyword evidence="3" id="KW-0732">Signal</keyword>
<keyword evidence="1" id="KW-0677">Repeat</keyword>
<organism evidence="4 5">
    <name type="scientific">Endozoicomonas montiporae CL-33</name>
    <dbReference type="NCBI Taxonomy" id="570277"/>
    <lineage>
        <taxon>Bacteria</taxon>
        <taxon>Pseudomonadati</taxon>
        <taxon>Pseudomonadota</taxon>
        <taxon>Gammaproteobacteria</taxon>
        <taxon>Oceanospirillales</taxon>
        <taxon>Endozoicomonadaceae</taxon>
        <taxon>Endozoicomonas</taxon>
    </lineage>
</organism>
<feature type="signal peptide" evidence="3">
    <location>
        <begin position="1"/>
        <end position="28"/>
    </location>
</feature>
<dbReference type="SMART" id="SM00248">
    <property type="entry name" value="ANK"/>
    <property type="match status" value="6"/>
</dbReference>
<evidence type="ECO:0000313" key="4">
    <source>
        <dbReference type="EMBL" id="AMO56991.1"/>
    </source>
</evidence>
<evidence type="ECO:0000256" key="2">
    <source>
        <dbReference type="ARBA" id="ARBA00023043"/>
    </source>
</evidence>
<dbReference type="PANTHER" id="PTHR24198:SF165">
    <property type="entry name" value="ANKYRIN REPEAT-CONTAINING PROTEIN-RELATED"/>
    <property type="match status" value="1"/>
</dbReference>
<proteinExistence type="predicted"/>
<accession>A0A142BE15</accession>
<protein>
    <submittedName>
        <fullName evidence="4">Ankyrin repeat protein</fullName>
    </submittedName>
</protein>
<dbReference type="Pfam" id="PF13637">
    <property type="entry name" value="Ank_4"/>
    <property type="match status" value="1"/>
</dbReference>